<dbReference type="PANTHER" id="PTHR46599">
    <property type="entry name" value="PIGGYBAC TRANSPOSABLE ELEMENT-DERIVED PROTEIN 4"/>
    <property type="match status" value="1"/>
</dbReference>
<evidence type="ECO:0008006" key="2">
    <source>
        <dbReference type="Google" id="ProtNLM"/>
    </source>
</evidence>
<dbReference type="PANTHER" id="PTHR46599:SF3">
    <property type="entry name" value="PIGGYBAC TRANSPOSABLE ELEMENT-DERIVED PROTEIN 4"/>
    <property type="match status" value="1"/>
</dbReference>
<protein>
    <recommendedName>
        <fullName evidence="2">PiggyBac transposable element-derived protein 4 C-terminal zinc-ribbon domain-containing protein</fullName>
    </recommendedName>
</protein>
<accession>W2JYW0</accession>
<proteinExistence type="predicted"/>
<sequence>MSRAAWMNVLHNQLLQLKPEDFELDPIATSQSSAPSRRKRRRPPQHIYKQYDDWVIVSGVQKRRQRACKVCALLRGESKKSFQTTFYCEDCSSGGAKFFLCPKARRAYNGITKTCFQIWHEDFECGKSIPESLGNQVVFRRPAKFGTRQKTRRELLREEGTMLVTRAIL</sequence>
<feature type="non-terminal residue" evidence="1">
    <location>
        <position position="169"/>
    </location>
</feature>
<evidence type="ECO:0000313" key="1">
    <source>
        <dbReference type="EMBL" id="ETL77370.1"/>
    </source>
</evidence>
<dbReference type="EMBL" id="KI683741">
    <property type="protein sequence ID" value="ETL77370.1"/>
    <property type="molecule type" value="Genomic_DNA"/>
</dbReference>
<dbReference type="AlphaFoldDB" id="W2JYW0"/>
<dbReference type="OrthoDB" id="123591at2759"/>
<reference evidence="1" key="1">
    <citation type="submission" date="2013-11" db="EMBL/GenBank/DDBJ databases">
        <title>The Genome Sequence of Phytophthora parasitica CHvinca01.</title>
        <authorList>
            <consortium name="The Broad Institute Genomics Platform"/>
            <person name="Russ C."/>
            <person name="Tyler B."/>
            <person name="Panabieres F."/>
            <person name="Shan W."/>
            <person name="Tripathy S."/>
            <person name="Grunwald N."/>
            <person name="Machado M."/>
            <person name="Johnson C.S."/>
            <person name="Arredondo F."/>
            <person name="Hong C."/>
            <person name="Coffey M."/>
            <person name="Young S.K."/>
            <person name="Zeng Q."/>
            <person name="Gargeya S."/>
            <person name="Fitzgerald M."/>
            <person name="Abouelleil A."/>
            <person name="Alvarado L."/>
            <person name="Chapman S.B."/>
            <person name="Gainer-Dewar J."/>
            <person name="Goldberg J."/>
            <person name="Griggs A."/>
            <person name="Gujja S."/>
            <person name="Hansen M."/>
            <person name="Howarth C."/>
            <person name="Imamovic A."/>
            <person name="Ireland A."/>
            <person name="Larimer J."/>
            <person name="McCowan C."/>
            <person name="Murphy C."/>
            <person name="Pearson M."/>
            <person name="Poon T.W."/>
            <person name="Priest M."/>
            <person name="Roberts A."/>
            <person name="Saif S."/>
            <person name="Shea T."/>
            <person name="Sykes S."/>
            <person name="Wortman J."/>
            <person name="Nusbaum C."/>
            <person name="Birren B."/>
        </authorList>
    </citation>
    <scope>NUCLEOTIDE SEQUENCE [LARGE SCALE GENOMIC DNA]</scope>
    <source>
        <strain evidence="1">CHvinca01</strain>
    </source>
</reference>
<dbReference type="VEuPathDB" id="FungiDB:PPTG_03286"/>
<name>W2JYW0_PHYNI</name>
<organism evidence="1">
    <name type="scientific">Phytophthora nicotianae</name>
    <name type="common">Potato buckeye rot agent</name>
    <name type="synonym">Phytophthora parasitica</name>
    <dbReference type="NCBI Taxonomy" id="4792"/>
    <lineage>
        <taxon>Eukaryota</taxon>
        <taxon>Sar</taxon>
        <taxon>Stramenopiles</taxon>
        <taxon>Oomycota</taxon>
        <taxon>Peronosporomycetes</taxon>
        <taxon>Peronosporales</taxon>
        <taxon>Peronosporaceae</taxon>
        <taxon>Phytophthora</taxon>
    </lineage>
</organism>
<gene>
    <name evidence="1" type="ORF">L917_21690</name>
</gene>
<dbReference type="Proteomes" id="UP000054423">
    <property type="component" value="Unassembled WGS sequence"/>
</dbReference>